<organism evidence="2 3">
    <name type="scientific">Periconia digitata</name>
    <dbReference type="NCBI Taxonomy" id="1303443"/>
    <lineage>
        <taxon>Eukaryota</taxon>
        <taxon>Fungi</taxon>
        <taxon>Dikarya</taxon>
        <taxon>Ascomycota</taxon>
        <taxon>Pezizomycotina</taxon>
        <taxon>Dothideomycetes</taxon>
        <taxon>Pleosporomycetidae</taxon>
        <taxon>Pleosporales</taxon>
        <taxon>Massarineae</taxon>
        <taxon>Periconiaceae</taxon>
        <taxon>Periconia</taxon>
    </lineage>
</organism>
<name>A0A9W4U7A0_9PLEO</name>
<evidence type="ECO:0000313" key="3">
    <source>
        <dbReference type="Proteomes" id="UP001152607"/>
    </source>
</evidence>
<gene>
    <name evidence="2" type="ORF">PDIGIT_LOCUS4093</name>
</gene>
<dbReference type="EMBL" id="CAOQHR010000002">
    <property type="protein sequence ID" value="CAI6329209.1"/>
    <property type="molecule type" value="Genomic_DNA"/>
</dbReference>
<reference evidence="2" key="1">
    <citation type="submission" date="2023-01" db="EMBL/GenBank/DDBJ databases">
        <authorList>
            <person name="Van Ghelder C."/>
            <person name="Rancurel C."/>
        </authorList>
    </citation>
    <scope>NUCLEOTIDE SEQUENCE</scope>
    <source>
        <strain evidence="2">CNCM I-4278</strain>
    </source>
</reference>
<dbReference type="Proteomes" id="UP001152607">
    <property type="component" value="Unassembled WGS sequence"/>
</dbReference>
<feature type="region of interest" description="Disordered" evidence="1">
    <location>
        <begin position="1"/>
        <end position="34"/>
    </location>
</feature>
<comment type="caution">
    <text evidence="2">The sequence shown here is derived from an EMBL/GenBank/DDBJ whole genome shotgun (WGS) entry which is preliminary data.</text>
</comment>
<protein>
    <submittedName>
        <fullName evidence="2">Uncharacterized protein</fullName>
    </submittedName>
</protein>
<accession>A0A9W4U7A0</accession>
<evidence type="ECO:0000256" key="1">
    <source>
        <dbReference type="SAM" id="MobiDB-lite"/>
    </source>
</evidence>
<dbReference type="AlphaFoldDB" id="A0A9W4U7A0"/>
<proteinExistence type="predicted"/>
<keyword evidence="3" id="KW-1185">Reference proteome</keyword>
<sequence>MVSWVPPRTYESGRSSCCGGSSPPSSPPSLGCGKGPMISTERFVRWNCAPGSSKTPSRGSSRIISPSRSRIRLYSTICHTRSFPMRSSHRISWSVSRSHSAYKKSIGHSFAPSFSRRSRRDCETDGVTMTKKSRFGRRILVVSLWRSCQVRRRVAEKYSSFSQVESSLSRVPERKVTIASFSLEEWDVGELLLSSSIPWPLNDFHPSWRR</sequence>
<feature type="compositionally biased region" description="Low complexity" evidence="1">
    <location>
        <begin position="12"/>
        <end position="31"/>
    </location>
</feature>
<evidence type="ECO:0000313" key="2">
    <source>
        <dbReference type="EMBL" id="CAI6329209.1"/>
    </source>
</evidence>